<proteinExistence type="predicted"/>
<organism evidence="1 2">
    <name type="scientific">Cymbomonas tetramitiformis</name>
    <dbReference type="NCBI Taxonomy" id="36881"/>
    <lineage>
        <taxon>Eukaryota</taxon>
        <taxon>Viridiplantae</taxon>
        <taxon>Chlorophyta</taxon>
        <taxon>Pyramimonadophyceae</taxon>
        <taxon>Pyramimonadales</taxon>
        <taxon>Pyramimonadaceae</taxon>
        <taxon>Cymbomonas</taxon>
    </lineage>
</organism>
<evidence type="ECO:0000313" key="2">
    <source>
        <dbReference type="Proteomes" id="UP001190700"/>
    </source>
</evidence>
<sequence length="131" mass="15703">MANKFAARLEDARTKLELAQQRQRHQFDQWHTTKWQLGDLVWVDTKHLTKNITNRESFRKLGPRGQGPSLPITERFFSNRQRELPEIDRGALMAYKLKFPPKWRIHDVFAQHRLKEYKTRTSSKCLLLPNY</sequence>
<name>A0AAE0LAF6_9CHLO</name>
<gene>
    <name evidence="1" type="ORF">CYMTET_13883</name>
</gene>
<comment type="caution">
    <text evidence="1">The sequence shown here is derived from an EMBL/GenBank/DDBJ whole genome shotgun (WGS) entry which is preliminary data.</text>
</comment>
<accession>A0AAE0LAF6</accession>
<keyword evidence="2" id="KW-1185">Reference proteome</keyword>
<dbReference type="EMBL" id="LGRX02005588">
    <property type="protein sequence ID" value="KAK3278161.1"/>
    <property type="molecule type" value="Genomic_DNA"/>
</dbReference>
<protein>
    <submittedName>
        <fullName evidence="1">Uncharacterized protein</fullName>
    </submittedName>
</protein>
<evidence type="ECO:0000313" key="1">
    <source>
        <dbReference type="EMBL" id="KAK3278161.1"/>
    </source>
</evidence>
<dbReference type="Proteomes" id="UP001190700">
    <property type="component" value="Unassembled WGS sequence"/>
</dbReference>
<reference evidence="1 2" key="1">
    <citation type="journal article" date="2015" name="Genome Biol. Evol.">
        <title>Comparative Genomics of a Bacterivorous Green Alga Reveals Evolutionary Causalities and Consequences of Phago-Mixotrophic Mode of Nutrition.</title>
        <authorList>
            <person name="Burns J.A."/>
            <person name="Paasch A."/>
            <person name="Narechania A."/>
            <person name="Kim E."/>
        </authorList>
    </citation>
    <scope>NUCLEOTIDE SEQUENCE [LARGE SCALE GENOMIC DNA]</scope>
    <source>
        <strain evidence="1 2">PLY_AMNH</strain>
    </source>
</reference>
<dbReference type="AlphaFoldDB" id="A0AAE0LAF6"/>